<accession>E7RVK3</accession>
<dbReference type="Proteomes" id="UP000011021">
    <property type="component" value="Unassembled WGS sequence"/>
</dbReference>
<organism evidence="1 2">
    <name type="scientific">Lautropia mirabilis ATCC 51599</name>
    <dbReference type="NCBI Taxonomy" id="887898"/>
    <lineage>
        <taxon>Bacteria</taxon>
        <taxon>Pseudomonadati</taxon>
        <taxon>Pseudomonadota</taxon>
        <taxon>Betaproteobacteria</taxon>
        <taxon>Burkholderiales</taxon>
        <taxon>Burkholderiaceae</taxon>
        <taxon>Lautropia</taxon>
    </lineage>
</organism>
<comment type="caution">
    <text evidence="1">The sequence shown here is derived from an EMBL/GenBank/DDBJ whole genome shotgun (WGS) entry which is preliminary data.</text>
</comment>
<reference evidence="1 2" key="1">
    <citation type="submission" date="2010-12" db="EMBL/GenBank/DDBJ databases">
        <authorList>
            <person name="Muzny D."/>
            <person name="Qin X."/>
            <person name="Deng J."/>
            <person name="Jiang H."/>
            <person name="Liu Y."/>
            <person name="Qu J."/>
            <person name="Song X.-Z."/>
            <person name="Zhang L."/>
            <person name="Thornton R."/>
            <person name="Coyle M."/>
            <person name="Francisco L."/>
            <person name="Jackson L."/>
            <person name="Javaid M."/>
            <person name="Korchina V."/>
            <person name="Kovar C."/>
            <person name="Mata R."/>
            <person name="Mathew T."/>
            <person name="Ngo R."/>
            <person name="Nguyen L."/>
            <person name="Nguyen N."/>
            <person name="Okwuonu G."/>
            <person name="Ongeri F."/>
            <person name="Pham C."/>
            <person name="Simmons D."/>
            <person name="Wilczek-Boney K."/>
            <person name="Hale W."/>
            <person name="Jakkamsetti A."/>
            <person name="Pham P."/>
            <person name="Ruth R."/>
            <person name="San Lucas F."/>
            <person name="Warren J."/>
            <person name="Zhang J."/>
            <person name="Zhao Z."/>
            <person name="Zhou C."/>
            <person name="Zhu D."/>
            <person name="Lee S."/>
            <person name="Bess C."/>
            <person name="Blankenburg K."/>
            <person name="Forbes L."/>
            <person name="Fu Q."/>
            <person name="Gubbala S."/>
            <person name="Hirani K."/>
            <person name="Jayaseelan J.C."/>
            <person name="Lara F."/>
            <person name="Munidasa M."/>
            <person name="Palculict T."/>
            <person name="Patil S."/>
            <person name="Pu L.-L."/>
            <person name="Saada N."/>
            <person name="Tang L."/>
            <person name="Weissenberger G."/>
            <person name="Zhu Y."/>
            <person name="Hemphill L."/>
            <person name="Shang Y."/>
            <person name="Youmans B."/>
            <person name="Ayvaz T."/>
            <person name="Ross M."/>
            <person name="Santibanez J."/>
            <person name="Aqrawi P."/>
            <person name="Gross S."/>
            <person name="Joshi V."/>
            <person name="Fowler G."/>
            <person name="Nazareth L."/>
            <person name="Reid J."/>
            <person name="Worley K."/>
            <person name="Petrosino J."/>
            <person name="Highlander S."/>
            <person name="Gibbs R."/>
        </authorList>
    </citation>
    <scope>NUCLEOTIDE SEQUENCE [LARGE SCALE GENOMIC DNA]</scope>
    <source>
        <strain evidence="1 2">ATCC 51599</strain>
    </source>
</reference>
<proteinExistence type="predicted"/>
<dbReference type="AlphaFoldDB" id="E7RVK3"/>
<gene>
    <name evidence="1" type="ORF">HMPREF0551_0715</name>
</gene>
<dbReference type="HOGENOM" id="CLU_2523431_0_0_4"/>
<sequence>MARSSSTTPSSLSARVVFGGQIRPFVVGFDGRSARVVVNAGAPSVGMGCRQADGGVRLEIIPLCSGRSVWAAGMAPPHRHPLSG</sequence>
<dbReference type="EMBL" id="AEQP01000002">
    <property type="protein sequence ID" value="EFV95807.1"/>
    <property type="molecule type" value="Genomic_DNA"/>
</dbReference>
<evidence type="ECO:0000313" key="2">
    <source>
        <dbReference type="Proteomes" id="UP000011021"/>
    </source>
</evidence>
<name>E7RVK3_9BURK</name>
<dbReference type="STRING" id="887898.HMPREF0551_0715"/>
<protein>
    <submittedName>
        <fullName evidence="1">Uncharacterized protein</fullName>
    </submittedName>
</protein>
<keyword evidence="2" id="KW-1185">Reference proteome</keyword>
<evidence type="ECO:0000313" key="1">
    <source>
        <dbReference type="EMBL" id="EFV95807.1"/>
    </source>
</evidence>